<sequence length="101" mass="10951">MVDGRTLPSHHGLQSCLQQESELCHGDSKFQNMREALVKEYARRGVHPIATVLPNEPSDHLSDAGITFFTLNVTVEESVAALKGAVHDLTGGRLDVLVNCA</sequence>
<proteinExistence type="predicted"/>
<dbReference type="Proteomes" id="UP001320420">
    <property type="component" value="Unassembled WGS sequence"/>
</dbReference>
<dbReference type="InterPro" id="IPR036291">
    <property type="entry name" value="NAD(P)-bd_dom_sf"/>
</dbReference>
<dbReference type="Gene3D" id="3.40.50.720">
    <property type="entry name" value="NAD(P)-binding Rossmann-like Domain"/>
    <property type="match status" value="1"/>
</dbReference>
<reference evidence="1 2" key="1">
    <citation type="submission" date="2024-02" db="EMBL/GenBank/DDBJ databases">
        <title>De novo assembly and annotation of 12 fungi associated with fruit tree decline syndrome in Ontario, Canada.</title>
        <authorList>
            <person name="Sulman M."/>
            <person name="Ellouze W."/>
            <person name="Ilyukhin E."/>
        </authorList>
    </citation>
    <scope>NUCLEOTIDE SEQUENCE [LARGE SCALE GENOMIC DNA]</scope>
    <source>
        <strain evidence="1 2">M11/M66-122</strain>
    </source>
</reference>
<dbReference type="AlphaFoldDB" id="A0AAN9YDU8"/>
<gene>
    <name evidence="1" type="primary">AYR1_5</name>
    <name evidence="1" type="ORF">SLS62_011366</name>
</gene>
<evidence type="ECO:0000313" key="1">
    <source>
        <dbReference type="EMBL" id="KAK7738597.1"/>
    </source>
</evidence>
<comment type="caution">
    <text evidence="1">The sequence shown here is derived from an EMBL/GenBank/DDBJ whole genome shotgun (WGS) entry which is preliminary data.</text>
</comment>
<protein>
    <submittedName>
        <fullName evidence="1">NADPH-dependent 1-acyl dihydroxyacetone phosphate reductase</fullName>
    </submittedName>
</protein>
<evidence type="ECO:0000313" key="2">
    <source>
        <dbReference type="Proteomes" id="UP001320420"/>
    </source>
</evidence>
<name>A0AAN9YDU8_9PEZI</name>
<dbReference type="SUPFAM" id="SSF51735">
    <property type="entry name" value="NAD(P)-binding Rossmann-fold domains"/>
    <property type="match status" value="1"/>
</dbReference>
<dbReference type="EMBL" id="JAKJXP020000202">
    <property type="protein sequence ID" value="KAK7738597.1"/>
    <property type="molecule type" value="Genomic_DNA"/>
</dbReference>
<dbReference type="PROSITE" id="PS51257">
    <property type="entry name" value="PROKAR_LIPOPROTEIN"/>
    <property type="match status" value="1"/>
</dbReference>
<organism evidence="1 2">
    <name type="scientific">Diatrype stigma</name>
    <dbReference type="NCBI Taxonomy" id="117547"/>
    <lineage>
        <taxon>Eukaryota</taxon>
        <taxon>Fungi</taxon>
        <taxon>Dikarya</taxon>
        <taxon>Ascomycota</taxon>
        <taxon>Pezizomycotina</taxon>
        <taxon>Sordariomycetes</taxon>
        <taxon>Xylariomycetidae</taxon>
        <taxon>Xylariales</taxon>
        <taxon>Diatrypaceae</taxon>
        <taxon>Diatrype</taxon>
    </lineage>
</organism>
<keyword evidence="2" id="KW-1185">Reference proteome</keyword>
<accession>A0AAN9YDU8</accession>